<evidence type="ECO:0000256" key="2">
    <source>
        <dbReference type="ARBA" id="ARBA00022723"/>
    </source>
</evidence>
<evidence type="ECO:0000259" key="7">
    <source>
        <dbReference type="Pfam" id="PF00413"/>
    </source>
</evidence>
<dbReference type="Gene3D" id="2.60.40.10">
    <property type="entry name" value="Immunoglobulins"/>
    <property type="match status" value="1"/>
</dbReference>
<dbReference type="InterPro" id="IPR001818">
    <property type="entry name" value="Pept_M10_metallopeptidase"/>
</dbReference>
<evidence type="ECO:0000256" key="6">
    <source>
        <dbReference type="SAM" id="SignalP"/>
    </source>
</evidence>
<dbReference type="InterPro" id="IPR024079">
    <property type="entry name" value="MetalloPept_cat_dom_sf"/>
</dbReference>
<keyword evidence="10" id="KW-1185">Reference proteome</keyword>
<keyword evidence="1" id="KW-0645">Protease</keyword>
<feature type="domain" description="Peptidase M10 metallopeptidase" evidence="7">
    <location>
        <begin position="437"/>
        <end position="488"/>
    </location>
</feature>
<dbReference type="Gene3D" id="3.40.390.10">
    <property type="entry name" value="Collagenase (Catalytic Domain)"/>
    <property type="match status" value="1"/>
</dbReference>
<keyword evidence="2" id="KW-0479">Metal-binding</keyword>
<dbReference type="SUPFAM" id="SSF81296">
    <property type="entry name" value="E set domains"/>
    <property type="match status" value="1"/>
</dbReference>
<dbReference type="Proteomes" id="UP000321938">
    <property type="component" value="Unassembled WGS sequence"/>
</dbReference>
<evidence type="ECO:0000313" key="9">
    <source>
        <dbReference type="EMBL" id="TXE18307.1"/>
    </source>
</evidence>
<comment type="caution">
    <text evidence="9">The sequence shown here is derived from an EMBL/GenBank/DDBJ whole genome shotgun (WGS) entry which is preliminary data.</text>
</comment>
<dbReference type="Pfam" id="PF00413">
    <property type="entry name" value="Peptidase_M10"/>
    <property type="match status" value="1"/>
</dbReference>
<feature type="signal peptide" evidence="6">
    <location>
        <begin position="1"/>
        <end position="25"/>
    </location>
</feature>
<dbReference type="SUPFAM" id="SSF55486">
    <property type="entry name" value="Metalloproteases ('zincins'), catalytic domain"/>
    <property type="match status" value="1"/>
</dbReference>
<dbReference type="NCBIfam" id="TIGR04183">
    <property type="entry name" value="Por_Secre_tail"/>
    <property type="match status" value="1"/>
</dbReference>
<dbReference type="EMBL" id="VOSB01000008">
    <property type="protein sequence ID" value="TXE18307.1"/>
    <property type="molecule type" value="Genomic_DNA"/>
</dbReference>
<dbReference type="Pfam" id="PF18962">
    <property type="entry name" value="Por_Secre_tail"/>
    <property type="match status" value="1"/>
</dbReference>
<dbReference type="GO" id="GO:0008270">
    <property type="term" value="F:zinc ion binding"/>
    <property type="evidence" value="ECO:0007669"/>
    <property type="project" value="InterPro"/>
</dbReference>
<dbReference type="GO" id="GO:0006508">
    <property type="term" value="P:proteolysis"/>
    <property type="evidence" value="ECO:0007669"/>
    <property type="project" value="UniProtKB-KW"/>
</dbReference>
<dbReference type="RefSeq" id="WP_147231420.1">
    <property type="nucleotide sequence ID" value="NZ_VOSB01000008.1"/>
</dbReference>
<dbReference type="STRING" id="1123037.GCA_000425305_02100"/>
<dbReference type="OrthoDB" id="7574679at2"/>
<protein>
    <submittedName>
        <fullName evidence="9">T9SS type A sorting domain-containing protein</fullName>
    </submittedName>
</protein>
<keyword evidence="4" id="KW-0378">Hydrolase</keyword>
<evidence type="ECO:0000256" key="5">
    <source>
        <dbReference type="ARBA" id="ARBA00022833"/>
    </source>
</evidence>
<dbReference type="InterPro" id="IPR026444">
    <property type="entry name" value="Secre_tail"/>
</dbReference>
<evidence type="ECO:0000256" key="4">
    <source>
        <dbReference type="ARBA" id="ARBA00022801"/>
    </source>
</evidence>
<dbReference type="GO" id="GO:0031012">
    <property type="term" value="C:extracellular matrix"/>
    <property type="evidence" value="ECO:0007669"/>
    <property type="project" value="InterPro"/>
</dbReference>
<feature type="domain" description="Secretion system C-terminal sorting" evidence="8">
    <location>
        <begin position="527"/>
        <end position="600"/>
    </location>
</feature>
<proteinExistence type="predicted"/>
<feature type="chain" id="PRO_5022952294" evidence="6">
    <location>
        <begin position="26"/>
        <end position="601"/>
    </location>
</feature>
<dbReference type="GO" id="GO:0004222">
    <property type="term" value="F:metalloendopeptidase activity"/>
    <property type="evidence" value="ECO:0007669"/>
    <property type="project" value="InterPro"/>
</dbReference>
<dbReference type="AlphaFoldDB" id="A0A5C7B7U2"/>
<name>A0A5C7B7U2_9FLAO</name>
<evidence type="ECO:0000313" key="10">
    <source>
        <dbReference type="Proteomes" id="UP000321938"/>
    </source>
</evidence>
<reference evidence="9 10" key="1">
    <citation type="submission" date="2019-08" db="EMBL/GenBank/DDBJ databases">
        <title>Genome of Psychroserpens burtonensis ACAM 167.</title>
        <authorList>
            <person name="Bowman J.P."/>
        </authorList>
    </citation>
    <scope>NUCLEOTIDE SEQUENCE [LARGE SCALE GENOMIC DNA]</scope>
    <source>
        <strain evidence="9 10">ACAM 167</strain>
    </source>
</reference>
<gene>
    <name evidence="9" type="ORF">ES692_06565</name>
</gene>
<evidence type="ECO:0000256" key="1">
    <source>
        <dbReference type="ARBA" id="ARBA00022670"/>
    </source>
</evidence>
<dbReference type="InterPro" id="IPR013783">
    <property type="entry name" value="Ig-like_fold"/>
</dbReference>
<organism evidence="9 10">
    <name type="scientific">Psychroserpens burtonensis</name>
    <dbReference type="NCBI Taxonomy" id="49278"/>
    <lineage>
        <taxon>Bacteria</taxon>
        <taxon>Pseudomonadati</taxon>
        <taxon>Bacteroidota</taxon>
        <taxon>Flavobacteriia</taxon>
        <taxon>Flavobacteriales</taxon>
        <taxon>Flavobacteriaceae</taxon>
        <taxon>Psychroserpens</taxon>
    </lineage>
</organism>
<evidence type="ECO:0000256" key="3">
    <source>
        <dbReference type="ARBA" id="ARBA00022729"/>
    </source>
</evidence>
<dbReference type="InterPro" id="IPR014756">
    <property type="entry name" value="Ig_E-set"/>
</dbReference>
<keyword evidence="3 6" id="KW-0732">Signal</keyword>
<sequence>MNKTTCSTMLLALFLSIAMTVKSFAQELMVEVPLSTQVQSSSQIIEGKVLSKSSFWDNNQHNIYTVHTIEVYKVFKGQVLTETIEVVTPGGAVGNDSEVVTPSLSIKVGDIGVFMLHSNNVAISNGTSQTKFKPFASSQGFYKYDLSTNTVYNPFMSKQGITTTFYNDIRSLTNNISVIEMSSFDAQDIYNNNIINRNVAGSAQITNFSPTTLNGGVRDLLTINGVGFGNTQGTVNFRDANFGGSQYFTALDSQVISWNDTQIVIEVPSRAGTGDLQVVTSTSITLTSSATLTVFYSQINPGNPASDFQSQHFNLNGNGGYTWQMHTEFNANTAANASFLRAFDSWVCTTGINWEIGAVTAVDIIADDDINVIRFDDGAELPNGVLGRTTTRFTACSNPSSPGGLDVLVKELDMVFNDAFVGDFSALSWEFGPGTATGLEIDFESVAVHELGHAHLLAHIINPGEVMHFAIANSQNSRDLGASDLAGAADVMDRNINSPACGTGAMIASECSSLGVDDVSLLENIAMYPNPAKNSLNISIAPSLTLEQISIYDAQGRQVITKMLQDSNRLNTFDVSALNTGLYFVMMTVNSQTISKKLVIE</sequence>
<evidence type="ECO:0000259" key="8">
    <source>
        <dbReference type="Pfam" id="PF18962"/>
    </source>
</evidence>
<keyword evidence="5" id="KW-0862">Zinc</keyword>
<accession>A0A5C7B7U2</accession>